<dbReference type="InterPro" id="IPR001461">
    <property type="entry name" value="Aspartic_peptidase_A1"/>
</dbReference>
<evidence type="ECO:0000256" key="2">
    <source>
        <dbReference type="ARBA" id="ARBA00022670"/>
    </source>
</evidence>
<sequence length="430" mass="45772">MDVEEADDQQRRSRQRRGADEESTDAETQVEQAFSVKQIANPSYQAESRNGLKAMLHAYAKFGVNLTPELKTAVRMNPTGLAGQNATGTTVVVAGSPPKDGDYEYLTPVSIGTPPQPITLVLDTGSADLWVFSSETQKSQVSGQALYNPTLSTTAKRVTTQSWQISYGDGSGATGNVYTDRVTLGNISVASQSVESATSVSAAFSSDPLNSGILGMGMSRGNSIKPKPPSTSPVTLMDNLKAQLAQPLFTADLKKAAPGTYTFGTINAKSYTGSIQYAPISNTSAYWQFTSTGWQVGPLAAPLVTKKTSPWTAIADTGTTLLLVPTEVATDYWSQVKGSAFDAGWAATVYPCTSKTVLPDWSFYVGVYRGTVPGRYMNYGQINGTHCYGGLQEAADVPFAVFGDIVLKAQFVVFDVGKQRVGFASKTLAT</sequence>
<dbReference type="PROSITE" id="PS00141">
    <property type="entry name" value="ASP_PROTEASE"/>
    <property type="match status" value="2"/>
</dbReference>
<dbReference type="Gene3D" id="2.40.70.10">
    <property type="entry name" value="Acid Proteases"/>
    <property type="match status" value="2"/>
</dbReference>
<comment type="caution">
    <text evidence="9">The sequence shown here is derived from an EMBL/GenBank/DDBJ whole genome shotgun (WGS) entry which is preliminary data.</text>
</comment>
<dbReference type="CDD" id="cd06097">
    <property type="entry name" value="Aspergillopepsin_like"/>
    <property type="match status" value="1"/>
</dbReference>
<dbReference type="AlphaFoldDB" id="A0AA40CBB6"/>
<dbReference type="PANTHER" id="PTHR47966:SF2">
    <property type="entry name" value="ASPERGILLOPEPSIN-1-RELATED"/>
    <property type="match status" value="1"/>
</dbReference>
<dbReference type="InterPro" id="IPR034163">
    <property type="entry name" value="Aspergillopepsin-like_cat_dom"/>
</dbReference>
<dbReference type="InterPro" id="IPR001969">
    <property type="entry name" value="Aspartic_peptidase_AS"/>
</dbReference>
<name>A0AA40CBB6_9PEZI</name>
<feature type="domain" description="Peptidase A1" evidence="8">
    <location>
        <begin position="105"/>
        <end position="424"/>
    </location>
</feature>
<evidence type="ECO:0000256" key="4">
    <source>
        <dbReference type="ARBA" id="ARBA00022801"/>
    </source>
</evidence>
<dbReference type="InterPro" id="IPR033121">
    <property type="entry name" value="PEPTIDASE_A1"/>
</dbReference>
<evidence type="ECO:0000313" key="9">
    <source>
        <dbReference type="EMBL" id="KAK0631103.1"/>
    </source>
</evidence>
<dbReference type="InterPro" id="IPR021109">
    <property type="entry name" value="Peptidase_aspartic_dom_sf"/>
</dbReference>
<comment type="similarity">
    <text evidence="1 6">Belongs to the peptidase A1 family.</text>
</comment>
<gene>
    <name evidence="9" type="ORF">B0T17DRAFT_490206</name>
</gene>
<dbReference type="PANTHER" id="PTHR47966">
    <property type="entry name" value="BETA-SITE APP-CLEAVING ENZYME, ISOFORM A-RELATED"/>
    <property type="match status" value="1"/>
</dbReference>
<evidence type="ECO:0000256" key="3">
    <source>
        <dbReference type="ARBA" id="ARBA00022750"/>
    </source>
</evidence>
<dbReference type="PRINTS" id="PR00792">
    <property type="entry name" value="PEPSIN"/>
</dbReference>
<dbReference type="GO" id="GO:0004190">
    <property type="term" value="F:aspartic-type endopeptidase activity"/>
    <property type="evidence" value="ECO:0007669"/>
    <property type="project" value="UniProtKB-KW"/>
</dbReference>
<protein>
    <submittedName>
        <fullName evidence="9">Aspartic peptidase domain-containing protein</fullName>
    </submittedName>
</protein>
<proteinExistence type="inferred from homology"/>
<dbReference type="EMBL" id="JAULSR010000002">
    <property type="protein sequence ID" value="KAK0631103.1"/>
    <property type="molecule type" value="Genomic_DNA"/>
</dbReference>
<evidence type="ECO:0000313" key="10">
    <source>
        <dbReference type="Proteomes" id="UP001174934"/>
    </source>
</evidence>
<dbReference type="SUPFAM" id="SSF50630">
    <property type="entry name" value="Acid proteases"/>
    <property type="match status" value="1"/>
</dbReference>
<evidence type="ECO:0000256" key="5">
    <source>
        <dbReference type="PIRSR" id="PIRSR601461-1"/>
    </source>
</evidence>
<keyword evidence="10" id="KW-1185">Reference proteome</keyword>
<keyword evidence="2 6" id="KW-0645">Protease</keyword>
<dbReference type="GO" id="GO:0006508">
    <property type="term" value="P:proteolysis"/>
    <property type="evidence" value="ECO:0007669"/>
    <property type="project" value="UniProtKB-KW"/>
</dbReference>
<dbReference type="PROSITE" id="PS51767">
    <property type="entry name" value="PEPTIDASE_A1"/>
    <property type="match status" value="1"/>
</dbReference>
<reference evidence="9" key="1">
    <citation type="submission" date="2023-06" db="EMBL/GenBank/DDBJ databases">
        <title>Genome-scale phylogeny and comparative genomics of the fungal order Sordariales.</title>
        <authorList>
            <consortium name="Lawrence Berkeley National Laboratory"/>
            <person name="Hensen N."/>
            <person name="Bonometti L."/>
            <person name="Westerberg I."/>
            <person name="Brannstrom I.O."/>
            <person name="Guillou S."/>
            <person name="Cros-Aarteil S."/>
            <person name="Calhoun S."/>
            <person name="Haridas S."/>
            <person name="Kuo A."/>
            <person name="Mondo S."/>
            <person name="Pangilinan J."/>
            <person name="Riley R."/>
            <person name="LaButti K."/>
            <person name="Andreopoulos B."/>
            <person name="Lipzen A."/>
            <person name="Chen C."/>
            <person name="Yanf M."/>
            <person name="Daum C."/>
            <person name="Ng V."/>
            <person name="Clum A."/>
            <person name="Steindorff A."/>
            <person name="Ohm R."/>
            <person name="Martin F."/>
            <person name="Silar P."/>
            <person name="Natvig D."/>
            <person name="Lalanne C."/>
            <person name="Gautier V."/>
            <person name="Ament-velasquez S.L."/>
            <person name="Kruys A."/>
            <person name="Hutchinson M.I."/>
            <person name="Powell A.J."/>
            <person name="Barry K."/>
            <person name="Miller A.N."/>
            <person name="Grigoriev I.V."/>
            <person name="Debuchy R."/>
            <person name="Gladieux P."/>
            <person name="Thoren M.H."/>
            <person name="Johannesson H."/>
        </authorList>
    </citation>
    <scope>NUCLEOTIDE SEQUENCE</scope>
    <source>
        <strain evidence="9">SMH3391-2</strain>
    </source>
</reference>
<dbReference type="Proteomes" id="UP001174934">
    <property type="component" value="Unassembled WGS sequence"/>
</dbReference>
<feature type="region of interest" description="Disordered" evidence="7">
    <location>
        <begin position="1"/>
        <end position="32"/>
    </location>
</feature>
<evidence type="ECO:0000256" key="6">
    <source>
        <dbReference type="RuleBase" id="RU000454"/>
    </source>
</evidence>
<keyword evidence="4 6" id="KW-0378">Hydrolase</keyword>
<dbReference type="FunFam" id="2.40.70.10:FF:000026">
    <property type="entry name" value="Endothiapepsin"/>
    <property type="match status" value="1"/>
</dbReference>
<dbReference type="Pfam" id="PF00026">
    <property type="entry name" value="Asp"/>
    <property type="match status" value="1"/>
</dbReference>
<evidence type="ECO:0000259" key="8">
    <source>
        <dbReference type="PROSITE" id="PS51767"/>
    </source>
</evidence>
<evidence type="ECO:0000256" key="1">
    <source>
        <dbReference type="ARBA" id="ARBA00007447"/>
    </source>
</evidence>
<feature type="active site" evidence="5">
    <location>
        <position position="123"/>
    </location>
</feature>
<feature type="active site" evidence="5">
    <location>
        <position position="316"/>
    </location>
</feature>
<keyword evidence="3 6" id="KW-0064">Aspartyl protease</keyword>
<organism evidence="9 10">
    <name type="scientific">Bombardia bombarda</name>
    <dbReference type="NCBI Taxonomy" id="252184"/>
    <lineage>
        <taxon>Eukaryota</taxon>
        <taxon>Fungi</taxon>
        <taxon>Dikarya</taxon>
        <taxon>Ascomycota</taxon>
        <taxon>Pezizomycotina</taxon>
        <taxon>Sordariomycetes</taxon>
        <taxon>Sordariomycetidae</taxon>
        <taxon>Sordariales</taxon>
        <taxon>Lasiosphaeriaceae</taxon>
        <taxon>Bombardia</taxon>
    </lineage>
</organism>
<evidence type="ECO:0000256" key="7">
    <source>
        <dbReference type="SAM" id="MobiDB-lite"/>
    </source>
</evidence>
<accession>A0AA40CBB6</accession>